<dbReference type="InterPro" id="IPR000259">
    <property type="entry name" value="Adhesion_dom_fimbrial"/>
</dbReference>
<protein>
    <submittedName>
        <fullName evidence="3">Fimbrial subunit</fullName>
    </submittedName>
</protein>
<feature type="signal peptide" evidence="1">
    <location>
        <begin position="1"/>
        <end position="21"/>
    </location>
</feature>
<dbReference type="PANTHER" id="PTHR33420:SF25">
    <property type="entry name" value="PROTEIN FIMF"/>
    <property type="match status" value="1"/>
</dbReference>
<sequence length="173" mass="18088">MKLHFLLTAALSAGSIFAALAHDGTMNITGTITDNTCVVSADSQNLTVEMGNVSSKQFYRAGAATRYEPFTIHLERCDAAASRVSITFIGTPNSVNSQLLAVTTQAQSAQGVGIGLYDSDKTLVPVNNLSGGTALTSRQANVTLPFFARYVADGSNVSPGAANATITFTLTYE</sequence>
<proteinExistence type="predicted"/>
<name>A0A085GCH4_9ENTR</name>
<keyword evidence="4" id="KW-1185">Reference proteome</keyword>
<dbReference type="InterPro" id="IPR036937">
    <property type="entry name" value="Adhesion_dom_fimbrial_sf"/>
</dbReference>
<dbReference type="PANTHER" id="PTHR33420">
    <property type="entry name" value="FIMBRIAL SUBUNIT ELFA-RELATED"/>
    <property type="match status" value="1"/>
</dbReference>
<dbReference type="SUPFAM" id="SSF49401">
    <property type="entry name" value="Bacterial adhesins"/>
    <property type="match status" value="1"/>
</dbReference>
<dbReference type="InterPro" id="IPR008966">
    <property type="entry name" value="Adhesion_dom_sf"/>
</dbReference>
<evidence type="ECO:0000259" key="2">
    <source>
        <dbReference type="Pfam" id="PF00419"/>
    </source>
</evidence>
<accession>A0A085GCH4</accession>
<dbReference type="InterPro" id="IPR050263">
    <property type="entry name" value="Bact_Fimbrial_Adh_Pro"/>
</dbReference>
<feature type="domain" description="Fimbrial-type adhesion" evidence="2">
    <location>
        <begin position="26"/>
        <end position="172"/>
    </location>
</feature>
<dbReference type="OrthoDB" id="6522787at2"/>
<keyword evidence="1" id="KW-0732">Signal</keyword>
<reference evidence="3 4" key="1">
    <citation type="submission" date="2014-05" db="EMBL/GenBank/DDBJ databases">
        <title>ATOL: Assembling a taxonomically balanced genome-scale reconstruction of the evolutionary history of the Enterobacteriaceae.</title>
        <authorList>
            <person name="Plunkett G.III."/>
            <person name="Neeno-Eckwall E.C."/>
            <person name="Glasner J.D."/>
            <person name="Perna N.T."/>
        </authorList>
    </citation>
    <scope>NUCLEOTIDE SEQUENCE [LARGE SCALE GENOMIC DNA]</scope>
    <source>
        <strain evidence="3 4">ATCC 33320</strain>
    </source>
</reference>
<dbReference type="Pfam" id="PF00419">
    <property type="entry name" value="Fimbrial"/>
    <property type="match status" value="1"/>
</dbReference>
<dbReference type="GO" id="GO:0043709">
    <property type="term" value="P:cell adhesion involved in single-species biofilm formation"/>
    <property type="evidence" value="ECO:0007669"/>
    <property type="project" value="TreeGrafter"/>
</dbReference>
<dbReference type="Proteomes" id="UP000028653">
    <property type="component" value="Unassembled WGS sequence"/>
</dbReference>
<gene>
    <name evidence="3" type="ORF">GBAG_2203</name>
</gene>
<organism evidence="3 4">
    <name type="scientific">Buttiauxella agrestis ATCC 33320</name>
    <dbReference type="NCBI Taxonomy" id="1006004"/>
    <lineage>
        <taxon>Bacteria</taxon>
        <taxon>Pseudomonadati</taxon>
        <taxon>Pseudomonadota</taxon>
        <taxon>Gammaproteobacteria</taxon>
        <taxon>Enterobacterales</taxon>
        <taxon>Enterobacteriaceae</taxon>
        <taxon>Buttiauxella</taxon>
    </lineage>
</organism>
<dbReference type="AlphaFoldDB" id="A0A085GCH4"/>
<feature type="chain" id="PRO_5001790957" evidence="1">
    <location>
        <begin position="22"/>
        <end position="173"/>
    </location>
</feature>
<dbReference type="EMBL" id="JMPI01000030">
    <property type="protein sequence ID" value="KFC81419.1"/>
    <property type="molecule type" value="Genomic_DNA"/>
</dbReference>
<dbReference type="RefSeq" id="WP_034495851.1">
    <property type="nucleotide sequence ID" value="NZ_JMPI01000030.1"/>
</dbReference>
<dbReference type="STRING" id="1006004.GBAG_2203"/>
<evidence type="ECO:0000256" key="1">
    <source>
        <dbReference type="SAM" id="SignalP"/>
    </source>
</evidence>
<dbReference type="Gene3D" id="2.60.40.1090">
    <property type="entry name" value="Fimbrial-type adhesion domain"/>
    <property type="match status" value="1"/>
</dbReference>
<dbReference type="eggNOG" id="COG3539">
    <property type="taxonomic scope" value="Bacteria"/>
</dbReference>
<evidence type="ECO:0000313" key="3">
    <source>
        <dbReference type="EMBL" id="KFC81419.1"/>
    </source>
</evidence>
<comment type="caution">
    <text evidence="3">The sequence shown here is derived from an EMBL/GenBank/DDBJ whole genome shotgun (WGS) entry which is preliminary data.</text>
</comment>
<dbReference type="GO" id="GO:0009289">
    <property type="term" value="C:pilus"/>
    <property type="evidence" value="ECO:0007669"/>
    <property type="project" value="InterPro"/>
</dbReference>
<evidence type="ECO:0000313" key="4">
    <source>
        <dbReference type="Proteomes" id="UP000028653"/>
    </source>
</evidence>